<protein>
    <submittedName>
        <fullName evidence="7">FCF1 family protein</fullName>
    </submittedName>
</protein>
<evidence type="ECO:0000256" key="3">
    <source>
        <dbReference type="ARBA" id="ARBA00022552"/>
    </source>
</evidence>
<dbReference type="GeneID" id="31356280"/>
<dbReference type="CDD" id="cd09864">
    <property type="entry name" value="PIN_Fcf1-like"/>
    <property type="match status" value="1"/>
</dbReference>
<dbReference type="OMA" id="GMMDCLL"/>
<keyword evidence="2" id="KW-0690">Ribosome biogenesis</keyword>
<dbReference type="InParanoid" id="D3AXB8"/>
<evidence type="ECO:0000259" key="6">
    <source>
        <dbReference type="SMART" id="SM00670"/>
    </source>
</evidence>
<dbReference type="InterPro" id="IPR006984">
    <property type="entry name" value="Fcf1/UTP23"/>
</dbReference>
<dbReference type="Gene3D" id="3.40.50.1010">
    <property type="entry name" value="5'-nuclease"/>
    <property type="match status" value="1"/>
</dbReference>
<dbReference type="PANTHER" id="PTHR12416">
    <property type="entry name" value="RRNA-PROCESSING PROTEIN UTP23 HOMOLOG"/>
    <property type="match status" value="1"/>
</dbReference>
<dbReference type="GO" id="GO:0006364">
    <property type="term" value="P:rRNA processing"/>
    <property type="evidence" value="ECO:0007669"/>
    <property type="project" value="UniProtKB-KW"/>
</dbReference>
<keyword evidence="4" id="KW-0539">Nucleus</keyword>
<evidence type="ECO:0000256" key="2">
    <source>
        <dbReference type="ARBA" id="ARBA00022517"/>
    </source>
</evidence>
<keyword evidence="8" id="KW-1185">Reference proteome</keyword>
<feature type="domain" description="PIN" evidence="6">
    <location>
        <begin position="90"/>
        <end position="189"/>
    </location>
</feature>
<dbReference type="Proteomes" id="UP000001396">
    <property type="component" value="Unassembled WGS sequence"/>
</dbReference>
<dbReference type="EMBL" id="ADBJ01000003">
    <property type="protein sequence ID" value="EFA86187.1"/>
    <property type="molecule type" value="Genomic_DNA"/>
</dbReference>
<dbReference type="FunCoup" id="D3AXB8">
    <property type="interactions" value="682"/>
</dbReference>
<dbReference type="InterPro" id="IPR029060">
    <property type="entry name" value="PIN-like_dom_sf"/>
</dbReference>
<comment type="subcellular location">
    <subcellularLocation>
        <location evidence="1">Nucleus</location>
        <location evidence="1">Nucleolus</location>
    </subcellularLocation>
</comment>
<gene>
    <name evidence="7" type="primary">fcf1</name>
    <name evidence="7" type="ORF">PPL_00749</name>
</gene>
<dbReference type="STRING" id="670386.D3AXB8"/>
<dbReference type="AlphaFoldDB" id="D3AXB8"/>
<evidence type="ECO:0000313" key="7">
    <source>
        <dbReference type="EMBL" id="EFA86187.1"/>
    </source>
</evidence>
<organism evidence="7 8">
    <name type="scientific">Heterostelium pallidum (strain ATCC 26659 / Pp 5 / PN500)</name>
    <name type="common">Cellular slime mold</name>
    <name type="synonym">Polysphondylium pallidum</name>
    <dbReference type="NCBI Taxonomy" id="670386"/>
    <lineage>
        <taxon>Eukaryota</taxon>
        <taxon>Amoebozoa</taxon>
        <taxon>Evosea</taxon>
        <taxon>Eumycetozoa</taxon>
        <taxon>Dictyostelia</taxon>
        <taxon>Acytosteliales</taxon>
        <taxon>Acytosteliaceae</taxon>
        <taxon>Heterostelium</taxon>
    </lineage>
</organism>
<evidence type="ECO:0000256" key="5">
    <source>
        <dbReference type="ARBA" id="ARBA00024026"/>
    </source>
</evidence>
<dbReference type="InterPro" id="IPR002716">
    <property type="entry name" value="PIN_dom"/>
</dbReference>
<dbReference type="InterPro" id="IPR037503">
    <property type="entry name" value="Fcf1_PIN"/>
</dbReference>
<dbReference type="SUPFAM" id="SSF88723">
    <property type="entry name" value="PIN domain-like"/>
    <property type="match status" value="1"/>
</dbReference>
<dbReference type="Pfam" id="PF04900">
    <property type="entry name" value="Fcf1"/>
    <property type="match status" value="1"/>
</dbReference>
<evidence type="ECO:0000256" key="4">
    <source>
        <dbReference type="ARBA" id="ARBA00023242"/>
    </source>
</evidence>
<dbReference type="SMART" id="SM00670">
    <property type="entry name" value="PINc"/>
    <property type="match status" value="1"/>
</dbReference>
<dbReference type="RefSeq" id="XP_020438292.1">
    <property type="nucleotide sequence ID" value="XM_020571769.1"/>
</dbReference>
<comment type="similarity">
    <text evidence="5">Belongs to the UTP23/FCF1 family. FCF1 subfamily.</text>
</comment>
<accession>D3AXB8</accession>
<keyword evidence="3" id="KW-0698">rRNA processing</keyword>
<dbReference type="GO" id="GO:0032040">
    <property type="term" value="C:small-subunit processome"/>
    <property type="evidence" value="ECO:0007669"/>
    <property type="project" value="InterPro"/>
</dbReference>
<evidence type="ECO:0000313" key="8">
    <source>
        <dbReference type="Proteomes" id="UP000001396"/>
    </source>
</evidence>
<reference evidence="7 8" key="1">
    <citation type="journal article" date="2011" name="Genome Res.">
        <title>Phylogeny-wide analysis of social amoeba genomes highlights ancient origins for complex intercellular communication.</title>
        <authorList>
            <person name="Heidel A.J."/>
            <person name="Lawal H.M."/>
            <person name="Felder M."/>
            <person name="Schilde C."/>
            <person name="Helps N.R."/>
            <person name="Tunggal B."/>
            <person name="Rivero F."/>
            <person name="John U."/>
            <person name="Schleicher M."/>
            <person name="Eichinger L."/>
            <person name="Platzer M."/>
            <person name="Noegel A.A."/>
            <person name="Schaap P."/>
            <person name="Gloeckner G."/>
        </authorList>
    </citation>
    <scope>NUCLEOTIDE SEQUENCE [LARGE SCALE GENOMIC DNA]</scope>
    <source>
        <strain evidence="8">ATCC 26659 / Pp 5 / PN500</strain>
    </source>
</reference>
<sequence length="220" mass="25030">MSCDPTNDSIEYSAIILHKNSTIVARKPSAPPKKIPLIKTSGEHLQKTNKQKQIERSKKQAEFNKKLAAIPDDTSHHMFFSFNEALVPPYHVIIDTNFINFSISNKIDIVQGLMDCLYAKCIPCITDCCAAELERLGPKYRIALKVSKDPRFQRLTCLHKGTYADDCIINRITMHRIYMVATCDADLRRRIRKVPGVPILYLKGKRYTIERMPDAPGAPK</sequence>
<name>D3AXB8_HETP5</name>
<proteinExistence type="inferred from homology"/>
<comment type="caution">
    <text evidence="7">The sequence shown here is derived from an EMBL/GenBank/DDBJ whole genome shotgun (WGS) entry which is preliminary data.</text>
</comment>
<dbReference type="FunFam" id="3.40.50.1010:FF:000035">
    <property type="entry name" value="Fcf1, putative"/>
    <property type="match status" value="1"/>
</dbReference>
<evidence type="ECO:0000256" key="1">
    <source>
        <dbReference type="ARBA" id="ARBA00004604"/>
    </source>
</evidence>